<reference evidence="2" key="1">
    <citation type="submission" date="2020-03" db="EMBL/GenBank/DDBJ databases">
        <authorList>
            <person name="Weist P."/>
        </authorList>
    </citation>
    <scope>NUCLEOTIDE SEQUENCE</scope>
</reference>
<evidence type="ECO:0000313" key="3">
    <source>
        <dbReference type="Proteomes" id="UP001153269"/>
    </source>
</evidence>
<organism evidence="2 3">
    <name type="scientific">Pleuronectes platessa</name>
    <name type="common">European plaice</name>
    <dbReference type="NCBI Taxonomy" id="8262"/>
    <lineage>
        <taxon>Eukaryota</taxon>
        <taxon>Metazoa</taxon>
        <taxon>Chordata</taxon>
        <taxon>Craniata</taxon>
        <taxon>Vertebrata</taxon>
        <taxon>Euteleostomi</taxon>
        <taxon>Actinopterygii</taxon>
        <taxon>Neopterygii</taxon>
        <taxon>Teleostei</taxon>
        <taxon>Neoteleostei</taxon>
        <taxon>Acanthomorphata</taxon>
        <taxon>Carangaria</taxon>
        <taxon>Pleuronectiformes</taxon>
        <taxon>Pleuronectoidei</taxon>
        <taxon>Pleuronectidae</taxon>
        <taxon>Pleuronectes</taxon>
    </lineage>
</organism>
<protein>
    <submittedName>
        <fullName evidence="2">Uncharacterized protein</fullName>
    </submittedName>
</protein>
<proteinExistence type="predicted"/>
<feature type="compositionally biased region" description="Polar residues" evidence="1">
    <location>
        <begin position="68"/>
        <end position="86"/>
    </location>
</feature>
<evidence type="ECO:0000256" key="1">
    <source>
        <dbReference type="SAM" id="MobiDB-lite"/>
    </source>
</evidence>
<feature type="region of interest" description="Disordered" evidence="1">
    <location>
        <begin position="60"/>
        <end position="86"/>
    </location>
</feature>
<name>A0A9N7YSN8_PLEPL</name>
<keyword evidence="3" id="KW-1185">Reference proteome</keyword>
<dbReference type="Proteomes" id="UP001153269">
    <property type="component" value="Unassembled WGS sequence"/>
</dbReference>
<comment type="caution">
    <text evidence="2">The sequence shown here is derived from an EMBL/GenBank/DDBJ whole genome shotgun (WGS) entry which is preliminary data.</text>
</comment>
<gene>
    <name evidence="2" type="ORF">PLEPLA_LOCUS24645</name>
</gene>
<sequence length="86" mass="10025">MASYTEVLFQPLRLLQRQSRRCETVFTAPRLRAFDRPAVSSTISGKNRGGHNTQWWSWIRRRRGRKGQSWTGGKTHTGRQNSKLPQ</sequence>
<dbReference type="EMBL" id="CADEAL010001913">
    <property type="protein sequence ID" value="CAB1436612.1"/>
    <property type="molecule type" value="Genomic_DNA"/>
</dbReference>
<accession>A0A9N7YSN8</accession>
<evidence type="ECO:0000313" key="2">
    <source>
        <dbReference type="EMBL" id="CAB1436612.1"/>
    </source>
</evidence>
<dbReference type="AlphaFoldDB" id="A0A9N7YSN8"/>